<proteinExistence type="predicted"/>
<feature type="compositionally biased region" description="Low complexity" evidence="3">
    <location>
        <begin position="130"/>
        <end position="139"/>
    </location>
</feature>
<keyword evidence="1" id="KW-0446">Lipid-binding</keyword>
<keyword evidence="2" id="KW-0175">Coiled coil</keyword>
<dbReference type="PANTHER" id="PTHR23310:SF77">
    <property type="entry name" value="LD25952P"/>
    <property type="match status" value="1"/>
</dbReference>
<dbReference type="PROSITE" id="PS51228">
    <property type="entry name" value="ACB_2"/>
    <property type="match status" value="1"/>
</dbReference>
<dbReference type="EMBL" id="JAANIA010002986">
    <property type="protein sequence ID" value="KAG5305827.1"/>
    <property type="molecule type" value="Genomic_DNA"/>
</dbReference>
<dbReference type="Pfam" id="PF00887">
    <property type="entry name" value="ACBP"/>
    <property type="match status" value="1"/>
</dbReference>
<evidence type="ECO:0000313" key="6">
    <source>
        <dbReference type="EMBL" id="KAG5305827.1"/>
    </source>
</evidence>
<evidence type="ECO:0000256" key="1">
    <source>
        <dbReference type="ARBA" id="ARBA00023121"/>
    </source>
</evidence>
<protein>
    <submittedName>
        <fullName evidence="6">ACBD5 protein</fullName>
    </submittedName>
</protein>
<feature type="region of interest" description="Disordered" evidence="3">
    <location>
        <begin position="127"/>
        <end position="184"/>
    </location>
</feature>
<dbReference type="InterPro" id="IPR000582">
    <property type="entry name" value="Acyl-CoA-binding_protein"/>
</dbReference>
<feature type="non-terminal residue" evidence="6">
    <location>
        <position position="1"/>
    </location>
</feature>
<evidence type="ECO:0000256" key="3">
    <source>
        <dbReference type="SAM" id="MobiDB-lite"/>
    </source>
</evidence>
<dbReference type="InterPro" id="IPR014352">
    <property type="entry name" value="FERM/acyl-CoA-bd_prot_sf"/>
</dbReference>
<evidence type="ECO:0000259" key="5">
    <source>
        <dbReference type="PROSITE" id="PS51228"/>
    </source>
</evidence>
<dbReference type="GO" id="GO:0006631">
    <property type="term" value="P:fatty acid metabolic process"/>
    <property type="evidence" value="ECO:0007669"/>
    <property type="project" value="TreeGrafter"/>
</dbReference>
<keyword evidence="4" id="KW-1133">Transmembrane helix</keyword>
<dbReference type="GO" id="GO:0005737">
    <property type="term" value="C:cytoplasm"/>
    <property type="evidence" value="ECO:0007669"/>
    <property type="project" value="TreeGrafter"/>
</dbReference>
<dbReference type="PROSITE" id="PS00880">
    <property type="entry name" value="ACB_1"/>
    <property type="match status" value="1"/>
</dbReference>
<dbReference type="PRINTS" id="PR00689">
    <property type="entry name" value="ACOABINDINGP"/>
</dbReference>
<gene>
    <name evidence="6" type="primary">Acbd5</name>
    <name evidence="6" type="ORF">G6Z78_0013026</name>
</gene>
<comment type="caution">
    <text evidence="6">The sequence shown here is derived from an EMBL/GenBank/DDBJ whole genome shotgun (WGS) entry which is preliminary data.</text>
</comment>
<dbReference type="GO" id="GO:0000062">
    <property type="term" value="F:fatty-acyl-CoA binding"/>
    <property type="evidence" value="ECO:0007669"/>
    <property type="project" value="InterPro"/>
</dbReference>
<accession>A0A836ET71</accession>
<sequence>FWKNNKINDKYFIIIIYNISGAYQPSHEIMLRFYSYYKQATEGPCQQSKPAFWEVVKKAKWDAWTRLGNMSRTEAMNNYVEELKKIVETMSYTDNVATFLGSLDSFYESVPTEDLELLVGPVLERIRSQPGSPLSGSPLVSRETSPHRVMNASRHITSSLETSPTSSRTASPLPQDTDGEEEEFIDTVESAPERAQKDALKSTIASQKVQTTAKNGIDHSNTENVIKENTELTNGYSNTNGHAETISENHRERSRQRTKKDDNKANAEFLNQIATTMQHLQRDLDRITARVRGLEGQALQALAPSTEHTVRRKYLKWWPLQECPPRLFVLLILWPFVAHLLINFMQRWRRQRRL</sequence>
<reference evidence="6" key="1">
    <citation type="submission" date="2020-02" db="EMBL/GenBank/DDBJ databases">
        <title>Relaxed selection underlies rapid genomic changes in the transitions from sociality to social parasitism in ants.</title>
        <authorList>
            <person name="Bi X."/>
        </authorList>
    </citation>
    <scope>NUCLEOTIDE SEQUENCE</scope>
    <source>
        <strain evidence="6">BGI-DK2014c</strain>
        <tissue evidence="6">Whole body</tissue>
    </source>
</reference>
<dbReference type="InterPro" id="IPR035984">
    <property type="entry name" value="Acyl-CoA-binding_sf"/>
</dbReference>
<keyword evidence="7" id="KW-1185">Reference proteome</keyword>
<dbReference type="AlphaFoldDB" id="A0A836ET71"/>
<feature type="coiled-coil region" evidence="2">
    <location>
        <begin position="270"/>
        <end position="297"/>
    </location>
</feature>
<dbReference type="Proteomes" id="UP000668214">
    <property type="component" value="Unassembled WGS sequence"/>
</dbReference>
<evidence type="ECO:0000256" key="4">
    <source>
        <dbReference type="SAM" id="Phobius"/>
    </source>
</evidence>
<feature type="compositionally biased region" description="Polar residues" evidence="3">
    <location>
        <begin position="232"/>
        <end position="242"/>
    </location>
</feature>
<feature type="domain" description="ACB" evidence="5">
    <location>
        <begin position="1"/>
        <end position="92"/>
    </location>
</feature>
<evidence type="ECO:0000256" key="2">
    <source>
        <dbReference type="SAM" id="Coils"/>
    </source>
</evidence>
<feature type="non-terminal residue" evidence="6">
    <location>
        <position position="354"/>
    </location>
</feature>
<evidence type="ECO:0000313" key="7">
    <source>
        <dbReference type="Proteomes" id="UP000668214"/>
    </source>
</evidence>
<dbReference type="InterPro" id="IPR022408">
    <property type="entry name" value="Acyl-CoA-binding_prot_CS"/>
</dbReference>
<dbReference type="PANTHER" id="PTHR23310">
    <property type="entry name" value="ACYL-COA-BINDING PROTEIN, ACBP"/>
    <property type="match status" value="1"/>
</dbReference>
<keyword evidence="4" id="KW-0812">Transmembrane</keyword>
<feature type="compositionally biased region" description="Polar residues" evidence="3">
    <location>
        <begin position="154"/>
        <end position="174"/>
    </location>
</feature>
<dbReference type="SUPFAM" id="SSF47027">
    <property type="entry name" value="Acyl-CoA binding protein"/>
    <property type="match status" value="1"/>
</dbReference>
<keyword evidence="4" id="KW-0472">Membrane</keyword>
<feature type="region of interest" description="Disordered" evidence="3">
    <location>
        <begin position="232"/>
        <end position="264"/>
    </location>
</feature>
<name>A0A836ET71_9HYME</name>
<organism evidence="6 7">
    <name type="scientific">Pseudoatta argentina</name>
    <dbReference type="NCBI Taxonomy" id="621737"/>
    <lineage>
        <taxon>Eukaryota</taxon>
        <taxon>Metazoa</taxon>
        <taxon>Ecdysozoa</taxon>
        <taxon>Arthropoda</taxon>
        <taxon>Hexapoda</taxon>
        <taxon>Insecta</taxon>
        <taxon>Pterygota</taxon>
        <taxon>Neoptera</taxon>
        <taxon>Endopterygota</taxon>
        <taxon>Hymenoptera</taxon>
        <taxon>Apocrita</taxon>
        <taxon>Aculeata</taxon>
        <taxon>Formicoidea</taxon>
        <taxon>Formicidae</taxon>
        <taxon>Myrmicinae</taxon>
        <taxon>Pseudoatta</taxon>
    </lineage>
</organism>
<dbReference type="Gene3D" id="1.20.80.10">
    <property type="match status" value="1"/>
</dbReference>
<feature type="transmembrane region" description="Helical" evidence="4">
    <location>
        <begin position="327"/>
        <end position="345"/>
    </location>
</feature>